<proteinExistence type="predicted"/>
<name>A0A0B2UUU6_TOXCA</name>
<dbReference type="EMBL" id="JPKZ01003189">
    <property type="protein sequence ID" value="KHN72832.1"/>
    <property type="molecule type" value="Genomic_DNA"/>
</dbReference>
<reference evidence="2 3" key="1">
    <citation type="submission" date="2014-11" db="EMBL/GenBank/DDBJ databases">
        <title>Genetic blueprint of the zoonotic pathogen Toxocara canis.</title>
        <authorList>
            <person name="Zhu X.-Q."/>
            <person name="Korhonen P.K."/>
            <person name="Cai H."/>
            <person name="Young N.D."/>
            <person name="Nejsum P."/>
            <person name="von Samson-Himmelstjerna G."/>
            <person name="Boag P.R."/>
            <person name="Tan P."/>
            <person name="Li Q."/>
            <person name="Min J."/>
            <person name="Yang Y."/>
            <person name="Wang X."/>
            <person name="Fang X."/>
            <person name="Hall R.S."/>
            <person name="Hofmann A."/>
            <person name="Sternberg P.W."/>
            <person name="Jex A.R."/>
            <person name="Gasser R.B."/>
        </authorList>
    </citation>
    <scope>NUCLEOTIDE SEQUENCE [LARGE SCALE GENOMIC DNA]</scope>
    <source>
        <strain evidence="2">PN_DK_2014</strain>
    </source>
</reference>
<evidence type="ECO:0000313" key="2">
    <source>
        <dbReference type="EMBL" id="KHN72832.1"/>
    </source>
</evidence>
<gene>
    <name evidence="2" type="ORF">Tcan_03895</name>
</gene>
<feature type="region of interest" description="Disordered" evidence="1">
    <location>
        <begin position="1"/>
        <end position="24"/>
    </location>
</feature>
<keyword evidence="3" id="KW-1185">Reference proteome</keyword>
<evidence type="ECO:0000256" key="1">
    <source>
        <dbReference type="SAM" id="MobiDB-lite"/>
    </source>
</evidence>
<organism evidence="2 3">
    <name type="scientific">Toxocara canis</name>
    <name type="common">Canine roundworm</name>
    <dbReference type="NCBI Taxonomy" id="6265"/>
    <lineage>
        <taxon>Eukaryota</taxon>
        <taxon>Metazoa</taxon>
        <taxon>Ecdysozoa</taxon>
        <taxon>Nematoda</taxon>
        <taxon>Chromadorea</taxon>
        <taxon>Rhabditida</taxon>
        <taxon>Spirurina</taxon>
        <taxon>Ascaridomorpha</taxon>
        <taxon>Ascaridoidea</taxon>
        <taxon>Toxocaridae</taxon>
        <taxon>Toxocara</taxon>
    </lineage>
</organism>
<feature type="compositionally biased region" description="Polar residues" evidence="1">
    <location>
        <begin position="53"/>
        <end position="62"/>
    </location>
</feature>
<protein>
    <submittedName>
        <fullName evidence="2">Uncharacterized protein</fullName>
    </submittedName>
</protein>
<feature type="region of interest" description="Disordered" evidence="1">
    <location>
        <begin position="45"/>
        <end position="72"/>
    </location>
</feature>
<comment type="caution">
    <text evidence="2">The sequence shown here is derived from an EMBL/GenBank/DDBJ whole genome shotgun (WGS) entry which is preliminary data.</text>
</comment>
<accession>A0A0B2UUU6</accession>
<sequence>MPTAHARKTNGGAKSEETVDVKLTQKTTTEIETNTKETQMTINTAITQNTTQRAGETTTNPAETDEKEKNAV</sequence>
<dbReference type="AlphaFoldDB" id="A0A0B2UUU6"/>
<dbReference type="Proteomes" id="UP000031036">
    <property type="component" value="Unassembled WGS sequence"/>
</dbReference>
<evidence type="ECO:0000313" key="3">
    <source>
        <dbReference type="Proteomes" id="UP000031036"/>
    </source>
</evidence>